<gene>
    <name evidence="2" type="ORF">Asulf_00581</name>
</gene>
<protein>
    <recommendedName>
        <fullName evidence="1">Methyltransferase type 11 domain-containing protein</fullName>
    </recommendedName>
</protein>
<organism evidence="2 3">
    <name type="scientific">Archaeoglobus sulfaticallidus PM70-1</name>
    <dbReference type="NCBI Taxonomy" id="387631"/>
    <lineage>
        <taxon>Archaea</taxon>
        <taxon>Methanobacteriati</taxon>
        <taxon>Methanobacteriota</taxon>
        <taxon>Archaeoglobi</taxon>
        <taxon>Archaeoglobales</taxon>
        <taxon>Archaeoglobaceae</taxon>
        <taxon>Archaeoglobus</taxon>
    </lineage>
</organism>
<dbReference type="OrthoDB" id="1018at2157"/>
<accession>N0BJF6</accession>
<dbReference type="Gene3D" id="3.40.50.150">
    <property type="entry name" value="Vaccinia Virus protein VP39"/>
    <property type="match status" value="1"/>
</dbReference>
<feature type="domain" description="Methyltransferase type 11" evidence="1">
    <location>
        <begin position="4"/>
        <end position="52"/>
    </location>
</feature>
<sequence>MSLSKADGRYLSFKNDVFDYVYIIPTLCFAEEPEKIIKEARRALKKNGKLVLGIITSDSELGKEYIEKGKRGQVFYSSAKFYLRDSRLKVCGFKIWQGFSLQSLIYNSTDTLRIFQHALQHTLELSL</sequence>
<dbReference type="HOGENOM" id="CLU_1965433_0_0_2"/>
<reference evidence="2 3" key="1">
    <citation type="journal article" date="2013" name="Genome Announc.">
        <title>Complete Genome Sequence of the Thermophilic and Facultatively Chemolithoautotrophic Sulfate Reducer Archaeoglobus sulfaticallidus Strain PM70-1T.</title>
        <authorList>
            <person name="Stokke R."/>
            <person name="Hocking W.P."/>
            <person name="Steinsbu B.O."/>
            <person name="Steen I.H."/>
        </authorList>
    </citation>
    <scope>NUCLEOTIDE SEQUENCE [LARGE SCALE GENOMIC DNA]</scope>
    <source>
        <strain evidence="2">PM70-1</strain>
    </source>
</reference>
<evidence type="ECO:0000313" key="3">
    <source>
        <dbReference type="Proteomes" id="UP000013307"/>
    </source>
</evidence>
<dbReference type="EMBL" id="CP005290">
    <property type="protein sequence ID" value="AGK60601.1"/>
    <property type="molecule type" value="Genomic_DNA"/>
</dbReference>
<proteinExistence type="predicted"/>
<evidence type="ECO:0000313" key="2">
    <source>
        <dbReference type="EMBL" id="AGK60601.1"/>
    </source>
</evidence>
<dbReference type="SUPFAM" id="SSF53335">
    <property type="entry name" value="S-adenosyl-L-methionine-dependent methyltransferases"/>
    <property type="match status" value="1"/>
</dbReference>
<dbReference type="CDD" id="cd02440">
    <property type="entry name" value="AdoMet_MTases"/>
    <property type="match status" value="1"/>
</dbReference>
<dbReference type="RefSeq" id="WP_015590200.1">
    <property type="nucleotide sequence ID" value="NC_021169.1"/>
</dbReference>
<dbReference type="GeneID" id="15392224"/>
<dbReference type="AlphaFoldDB" id="N0BJF6"/>
<dbReference type="eggNOG" id="arCOG01773">
    <property type="taxonomic scope" value="Archaea"/>
</dbReference>
<name>N0BJF6_9EURY</name>
<dbReference type="InterPro" id="IPR013216">
    <property type="entry name" value="Methyltransf_11"/>
</dbReference>
<dbReference type="GO" id="GO:0008757">
    <property type="term" value="F:S-adenosylmethionine-dependent methyltransferase activity"/>
    <property type="evidence" value="ECO:0007669"/>
    <property type="project" value="InterPro"/>
</dbReference>
<evidence type="ECO:0000259" key="1">
    <source>
        <dbReference type="Pfam" id="PF08241"/>
    </source>
</evidence>
<dbReference type="KEGG" id="ast:Asulf_00581"/>
<dbReference type="STRING" id="387631.Asulf_00581"/>
<dbReference type="Pfam" id="PF08241">
    <property type="entry name" value="Methyltransf_11"/>
    <property type="match status" value="1"/>
</dbReference>
<dbReference type="InterPro" id="IPR029063">
    <property type="entry name" value="SAM-dependent_MTases_sf"/>
</dbReference>
<dbReference type="Proteomes" id="UP000013307">
    <property type="component" value="Chromosome"/>
</dbReference>
<keyword evidence="3" id="KW-1185">Reference proteome</keyword>